<protein>
    <submittedName>
        <fullName evidence="2">Putative membrane protein</fullName>
    </submittedName>
</protein>
<gene>
    <name evidence="2" type="ORF">DFR36_101203</name>
</gene>
<sequence>MLGGMRLLLKWILSAIALLCVAYMYSGVQVQSFGAAMGAAFVIGLFNVVLRPVLVILTLPVTIVTLGLFLFVINALMFWAASGVLGDGFHVRGFGAALLGSLMYSVLGIVIESALGGLFAKK</sequence>
<dbReference type="EMBL" id="QGUB01000001">
    <property type="protein sequence ID" value="PWW48697.1"/>
    <property type="molecule type" value="Genomic_DNA"/>
</dbReference>
<comment type="caution">
    <text evidence="2">The sequence shown here is derived from an EMBL/GenBank/DDBJ whole genome shotgun (WGS) entry which is preliminary data.</text>
</comment>
<dbReference type="AlphaFoldDB" id="A0A317RFY0"/>
<evidence type="ECO:0000256" key="1">
    <source>
        <dbReference type="SAM" id="Phobius"/>
    </source>
</evidence>
<evidence type="ECO:0000313" key="3">
    <source>
        <dbReference type="Proteomes" id="UP000246483"/>
    </source>
</evidence>
<feature type="transmembrane region" description="Helical" evidence="1">
    <location>
        <begin position="32"/>
        <end position="50"/>
    </location>
</feature>
<dbReference type="InterPro" id="IPR007165">
    <property type="entry name" value="Phage_holin_4_2"/>
</dbReference>
<keyword evidence="1" id="KW-0812">Transmembrane</keyword>
<dbReference type="Proteomes" id="UP000246483">
    <property type="component" value="Unassembled WGS sequence"/>
</dbReference>
<organism evidence="2 3">
    <name type="scientific">Melaminivora alkalimesophila</name>
    <dbReference type="NCBI Taxonomy" id="1165852"/>
    <lineage>
        <taxon>Bacteria</taxon>
        <taxon>Pseudomonadati</taxon>
        <taxon>Pseudomonadota</taxon>
        <taxon>Betaproteobacteria</taxon>
        <taxon>Burkholderiales</taxon>
        <taxon>Comamonadaceae</taxon>
        <taxon>Melaminivora</taxon>
    </lineage>
</organism>
<dbReference type="PANTHER" id="PTHR37309">
    <property type="entry name" value="SLR0284 PROTEIN"/>
    <property type="match status" value="1"/>
</dbReference>
<reference evidence="2 3" key="1">
    <citation type="submission" date="2018-05" db="EMBL/GenBank/DDBJ databases">
        <title>Genomic Encyclopedia of Type Strains, Phase IV (KMG-IV): sequencing the most valuable type-strain genomes for metagenomic binning, comparative biology and taxonomic classification.</title>
        <authorList>
            <person name="Goeker M."/>
        </authorList>
    </citation>
    <scope>NUCLEOTIDE SEQUENCE [LARGE SCALE GENOMIC DNA]</scope>
    <source>
        <strain evidence="2 3">DSM 26006</strain>
    </source>
</reference>
<feature type="transmembrane region" description="Helical" evidence="1">
    <location>
        <begin position="7"/>
        <end position="26"/>
    </location>
</feature>
<keyword evidence="1" id="KW-0472">Membrane</keyword>
<dbReference type="PANTHER" id="PTHR37309:SF1">
    <property type="entry name" value="SLR0284 PROTEIN"/>
    <property type="match status" value="1"/>
</dbReference>
<name>A0A317RFY0_9BURK</name>
<evidence type="ECO:0000313" key="2">
    <source>
        <dbReference type="EMBL" id="PWW48697.1"/>
    </source>
</evidence>
<keyword evidence="1" id="KW-1133">Transmembrane helix</keyword>
<dbReference type="Pfam" id="PF04020">
    <property type="entry name" value="Phage_holin_4_2"/>
    <property type="match status" value="1"/>
</dbReference>
<feature type="transmembrane region" description="Helical" evidence="1">
    <location>
        <begin position="57"/>
        <end position="81"/>
    </location>
</feature>
<feature type="transmembrane region" description="Helical" evidence="1">
    <location>
        <begin position="93"/>
        <end position="120"/>
    </location>
</feature>
<proteinExistence type="predicted"/>
<accession>A0A317RFY0</accession>
<keyword evidence="3" id="KW-1185">Reference proteome</keyword>